<keyword evidence="1" id="KW-0479">Metal-binding</keyword>
<keyword evidence="2" id="KW-0863">Zinc-finger</keyword>
<reference evidence="7" key="2">
    <citation type="submission" date="2019-01" db="UniProtKB">
        <authorList>
            <consortium name="EnsemblPlants"/>
        </authorList>
    </citation>
    <scope>IDENTIFICATION</scope>
    <source>
        <strain evidence="7">cv. Heinz 1706</strain>
    </source>
</reference>
<dbReference type="Gramene" id="Solyc01g010500.2.1">
    <property type="protein sequence ID" value="Solyc01g010500.2.1"/>
    <property type="gene ID" value="Solyc01g010500.2"/>
</dbReference>
<evidence type="ECO:0000256" key="1">
    <source>
        <dbReference type="ARBA" id="ARBA00022723"/>
    </source>
</evidence>
<organism evidence="7">
    <name type="scientific">Solanum lycopersicum</name>
    <name type="common">Tomato</name>
    <name type="synonym">Lycopersicon esculentum</name>
    <dbReference type="NCBI Taxonomy" id="4081"/>
    <lineage>
        <taxon>Eukaryota</taxon>
        <taxon>Viridiplantae</taxon>
        <taxon>Streptophyta</taxon>
        <taxon>Embryophyta</taxon>
        <taxon>Tracheophyta</taxon>
        <taxon>Spermatophyta</taxon>
        <taxon>Magnoliopsida</taxon>
        <taxon>eudicotyledons</taxon>
        <taxon>Gunneridae</taxon>
        <taxon>Pentapetalae</taxon>
        <taxon>asterids</taxon>
        <taxon>lamiids</taxon>
        <taxon>Solanales</taxon>
        <taxon>Solanaceae</taxon>
        <taxon>Solanoideae</taxon>
        <taxon>Solaneae</taxon>
        <taxon>Solanum</taxon>
        <taxon>Solanum subgen. Lycopersicon</taxon>
    </lineage>
</organism>
<protein>
    <recommendedName>
        <fullName evidence="6">AIPP2-like SPOC-like domain-containing protein</fullName>
    </recommendedName>
</protein>
<evidence type="ECO:0000256" key="2">
    <source>
        <dbReference type="ARBA" id="ARBA00022771"/>
    </source>
</evidence>
<keyword evidence="8" id="KW-1185">Reference proteome</keyword>
<dbReference type="STRING" id="4081.A0A3Q7EAZ6"/>
<dbReference type="EnsemblPlants" id="Solyc01g010500.2.1">
    <property type="protein sequence ID" value="Solyc01g010500.2.1"/>
    <property type="gene ID" value="Solyc01g010500.2"/>
</dbReference>
<dbReference type="AlphaFoldDB" id="A0A3Q7EAZ6"/>
<keyword evidence="4" id="KW-0805">Transcription regulation</keyword>
<evidence type="ECO:0000313" key="7">
    <source>
        <dbReference type="EnsemblPlants" id="Solyc01g010500.2.1"/>
    </source>
</evidence>
<dbReference type="GO" id="GO:0140566">
    <property type="term" value="F:histone reader activity"/>
    <property type="evidence" value="ECO:0007669"/>
    <property type="project" value="InterPro"/>
</dbReference>
<dbReference type="Gene3D" id="3.80.10.10">
    <property type="entry name" value="Ribonuclease Inhibitor"/>
    <property type="match status" value="1"/>
</dbReference>
<keyword evidence="5" id="KW-0804">Transcription</keyword>
<evidence type="ECO:0000256" key="4">
    <source>
        <dbReference type="ARBA" id="ARBA00023015"/>
    </source>
</evidence>
<dbReference type="InterPro" id="IPR056280">
    <property type="entry name" value="AIPP2-like_SPOC"/>
</dbReference>
<sequence length="419" mass="48283">MLLSRGHNGKRIFLNAAFENFEQRNHPSIEIFNNKFLLEVFKRLPSGKETSVCACVSKRWLTLLCTVHKDEIAESNGYLARSLLVAIVVRTSNRGDLTKLSIRGNNLRHSVTYIGLKDISRGSPTLKEHSLWNVSYVGDEGLSQSARECHLSEKLDLFQCPRNRGPDCSSSLERKILDVVNECRMTNSSMTHPCDPNLVPSWKRSFDILGALKFVPWMLNSFIQAHPPSRVRLKVYEFSRILPDTLKFELVPHEDIWESLFNNHIPSKEDIGVYFFASEKERFERYIALVKSICSKDLVMRTLINDDELLILASTALGNDSQMDWCCEECDIDKWIMFQLSGLENVHYEQPRYFIMGYYVDPPVDWRCEECDIEIGIMFSSNKQENVHYEGPRLSASRKICLSTVQSKKHCKFPGGHRM</sequence>
<dbReference type="PANTHER" id="PTHR33304">
    <property type="match status" value="1"/>
</dbReference>
<dbReference type="GO" id="GO:0034244">
    <property type="term" value="P:negative regulation of transcription elongation by RNA polymerase II"/>
    <property type="evidence" value="ECO:0007669"/>
    <property type="project" value="InterPro"/>
</dbReference>
<dbReference type="Pfam" id="PF23121">
    <property type="entry name" value="SPOC_AIPP2"/>
    <property type="match status" value="1"/>
</dbReference>
<dbReference type="GO" id="GO:0008270">
    <property type="term" value="F:zinc ion binding"/>
    <property type="evidence" value="ECO:0007669"/>
    <property type="project" value="UniProtKB-KW"/>
</dbReference>
<evidence type="ECO:0000259" key="6">
    <source>
        <dbReference type="Pfam" id="PF23121"/>
    </source>
</evidence>
<dbReference type="InterPro" id="IPR049914">
    <property type="entry name" value="PHD1-3/5-6"/>
</dbReference>
<name>A0A3Q7EAZ6_SOLLC</name>
<dbReference type="PaxDb" id="4081-Solyc01g010500.1.1"/>
<proteinExistence type="predicted"/>
<evidence type="ECO:0000256" key="3">
    <source>
        <dbReference type="ARBA" id="ARBA00022833"/>
    </source>
</evidence>
<evidence type="ECO:0000256" key="5">
    <source>
        <dbReference type="ARBA" id="ARBA00023163"/>
    </source>
</evidence>
<reference evidence="7" key="1">
    <citation type="journal article" date="2012" name="Nature">
        <title>The tomato genome sequence provides insights into fleshy fruit evolution.</title>
        <authorList>
            <consortium name="Tomato Genome Consortium"/>
        </authorList>
    </citation>
    <scope>NUCLEOTIDE SEQUENCE [LARGE SCALE GENOMIC DNA]</scope>
    <source>
        <strain evidence="7">cv. Heinz 1706</strain>
    </source>
</reference>
<accession>A0A3Q7EAZ6</accession>
<dbReference type="Proteomes" id="UP000004994">
    <property type="component" value="Chromosome 1"/>
</dbReference>
<evidence type="ECO:0000313" key="8">
    <source>
        <dbReference type="Proteomes" id="UP000004994"/>
    </source>
</evidence>
<feature type="domain" description="AIPP2-like SPOC-like" evidence="6">
    <location>
        <begin position="202"/>
        <end position="323"/>
    </location>
</feature>
<dbReference type="InParanoid" id="A0A3Q7EAZ6"/>
<dbReference type="PANTHER" id="PTHR33304:SF33">
    <property type="entry name" value="F-BOX DOMAIN-CONTAINING PROTEIN"/>
    <property type="match status" value="1"/>
</dbReference>
<keyword evidence="3" id="KW-0862">Zinc</keyword>
<dbReference type="InterPro" id="IPR032675">
    <property type="entry name" value="LRR_dom_sf"/>
</dbReference>